<dbReference type="WBParaSite" id="TMUE_2000006740.1">
    <property type="protein sequence ID" value="TMUE_2000006740.1"/>
    <property type="gene ID" value="WBGene00292838"/>
</dbReference>
<keyword evidence="2" id="KW-1185">Reference proteome</keyword>
<evidence type="ECO:0000313" key="2">
    <source>
        <dbReference type="Proteomes" id="UP000046395"/>
    </source>
</evidence>
<evidence type="ECO:0000313" key="3">
    <source>
        <dbReference type="WBParaSite" id="TMUE_2000006740.1"/>
    </source>
</evidence>
<dbReference type="AlphaFoldDB" id="A0A5S6QHX0"/>
<evidence type="ECO:0000256" key="1">
    <source>
        <dbReference type="SAM" id="MobiDB-lite"/>
    </source>
</evidence>
<dbReference type="Proteomes" id="UP000046395">
    <property type="component" value="Unassembled WGS sequence"/>
</dbReference>
<protein>
    <submittedName>
        <fullName evidence="3">Uncharacterized protein</fullName>
    </submittedName>
</protein>
<name>A0A5S6QHX0_TRIMR</name>
<reference evidence="3" key="1">
    <citation type="submission" date="2019-12" db="UniProtKB">
        <authorList>
            <consortium name="WormBaseParasite"/>
        </authorList>
    </citation>
    <scope>IDENTIFICATION</scope>
</reference>
<organism evidence="2 3">
    <name type="scientific">Trichuris muris</name>
    <name type="common">Mouse whipworm</name>
    <dbReference type="NCBI Taxonomy" id="70415"/>
    <lineage>
        <taxon>Eukaryota</taxon>
        <taxon>Metazoa</taxon>
        <taxon>Ecdysozoa</taxon>
        <taxon>Nematoda</taxon>
        <taxon>Enoplea</taxon>
        <taxon>Dorylaimia</taxon>
        <taxon>Trichinellida</taxon>
        <taxon>Trichuridae</taxon>
        <taxon>Trichuris</taxon>
    </lineage>
</organism>
<proteinExistence type="predicted"/>
<feature type="region of interest" description="Disordered" evidence="1">
    <location>
        <begin position="63"/>
        <end position="82"/>
    </location>
</feature>
<accession>A0A5S6QHX0</accession>
<sequence>MRRVGQISAQRCPGCEQLTQEEATGQLKLLHFPNGAHLPASRMNTTTAGLWKKLHQLSCTTALSPSDQTLPDEPAALKLRLG</sequence>